<evidence type="ECO:0000256" key="1">
    <source>
        <dbReference type="ARBA" id="ARBA00001933"/>
    </source>
</evidence>
<reference evidence="14 15" key="1">
    <citation type="submission" date="2018-05" db="EMBL/GenBank/DDBJ databases">
        <title>Acuticoccus sediminis sp. nov., isolated from deep-sea sediment of Indian Ocean.</title>
        <authorList>
            <person name="Liu X."/>
            <person name="Lai Q."/>
            <person name="Du Y."/>
            <person name="Sun F."/>
            <person name="Zhang X."/>
            <person name="Wang S."/>
            <person name="Shao Z."/>
        </authorList>
    </citation>
    <scope>NUCLEOTIDE SEQUENCE [LARGE SCALE GENOMIC DNA]</scope>
    <source>
        <strain evidence="14 15">PTG4-2</strain>
    </source>
</reference>
<protein>
    <recommendedName>
        <fullName evidence="8">Probable branched-chain-amino-acid aminotransferase</fullName>
        <ecNumber evidence="7">2.6.1.42</ecNumber>
    </recommendedName>
</protein>
<dbReference type="Pfam" id="PF01063">
    <property type="entry name" value="Aminotran_4"/>
    <property type="match status" value="1"/>
</dbReference>
<evidence type="ECO:0000256" key="5">
    <source>
        <dbReference type="ARBA" id="ARBA00005072"/>
    </source>
</evidence>
<dbReference type="FunFam" id="3.20.10.10:FF:000002">
    <property type="entry name" value="D-alanine aminotransferase"/>
    <property type="match status" value="1"/>
</dbReference>
<evidence type="ECO:0000256" key="11">
    <source>
        <dbReference type="ARBA" id="ARBA00048212"/>
    </source>
</evidence>
<dbReference type="InterPro" id="IPR043131">
    <property type="entry name" value="BCAT-like_N"/>
</dbReference>
<evidence type="ECO:0000256" key="2">
    <source>
        <dbReference type="ARBA" id="ARBA00003109"/>
    </source>
</evidence>
<sequence>MSRIAYVNGRYVPHGEACVHVEDRGFQFADGVYEVCEIWDGYIVDMTRHLDRLARSLNELQMDWPVERRAMESILRETARRNRVKKGLVYLQVTRGVARRDFAFPKTPIPATLVVTARSVPPGNAVKIGEEGIAVVTTPDIRWERVDIKTVALLPQVLAKQKAVRAGAKEAWMYDKDGFITEGASSNAWIVNQDGTLVTRPAERGILRGITRAAIMDFAAAHDIKVEERPFTIDEAKAAREAFITSATMTATPVVKIDETPIGNGAPGSVVSELRARFHEGVEKLPLSVY</sequence>
<comment type="catalytic activity">
    <reaction evidence="12">
        <text>L-isoleucine + 2-oxoglutarate = (S)-3-methyl-2-oxopentanoate + L-glutamate</text>
        <dbReference type="Rhea" id="RHEA:24801"/>
        <dbReference type="ChEBI" id="CHEBI:16810"/>
        <dbReference type="ChEBI" id="CHEBI:29985"/>
        <dbReference type="ChEBI" id="CHEBI:35146"/>
        <dbReference type="ChEBI" id="CHEBI:58045"/>
        <dbReference type="EC" id="2.6.1.42"/>
    </reaction>
</comment>
<dbReference type="NCBIfam" id="NF005209">
    <property type="entry name" value="PRK06680.1"/>
    <property type="match status" value="1"/>
</dbReference>
<dbReference type="EC" id="2.6.1.42" evidence="7"/>
<keyword evidence="10" id="KW-0028">Amino-acid biosynthesis</keyword>
<evidence type="ECO:0000256" key="10">
    <source>
        <dbReference type="ARBA" id="ARBA00023304"/>
    </source>
</evidence>
<evidence type="ECO:0000256" key="9">
    <source>
        <dbReference type="ARBA" id="ARBA00022898"/>
    </source>
</evidence>
<dbReference type="Gene3D" id="3.30.470.10">
    <property type="match status" value="1"/>
</dbReference>
<comment type="pathway">
    <text evidence="4">Amino-acid biosynthesis; L-valine biosynthesis; L-valine from pyruvate: step 4/4.</text>
</comment>
<evidence type="ECO:0000256" key="12">
    <source>
        <dbReference type="ARBA" id="ARBA00048798"/>
    </source>
</evidence>
<evidence type="ECO:0000256" key="7">
    <source>
        <dbReference type="ARBA" id="ARBA00013053"/>
    </source>
</evidence>
<evidence type="ECO:0000313" key="15">
    <source>
        <dbReference type="Proteomes" id="UP000249590"/>
    </source>
</evidence>
<keyword evidence="14" id="KW-0808">Transferase</keyword>
<comment type="pathway">
    <text evidence="5">Amino-acid biosynthesis; L-leucine biosynthesis; L-leucine from 3-methyl-2-oxobutanoate: step 4/4.</text>
</comment>
<organism evidence="14 15">
    <name type="scientific">Acuticoccus sediminis</name>
    <dbReference type="NCBI Taxonomy" id="2184697"/>
    <lineage>
        <taxon>Bacteria</taxon>
        <taxon>Pseudomonadati</taxon>
        <taxon>Pseudomonadota</taxon>
        <taxon>Alphaproteobacteria</taxon>
        <taxon>Hyphomicrobiales</taxon>
        <taxon>Amorphaceae</taxon>
        <taxon>Acuticoccus</taxon>
    </lineage>
</organism>
<dbReference type="Gene3D" id="3.20.10.10">
    <property type="entry name" value="D-amino Acid Aminotransferase, subunit A, domain 2"/>
    <property type="match status" value="1"/>
</dbReference>
<dbReference type="SUPFAM" id="SSF56752">
    <property type="entry name" value="D-aminoacid aminotransferase-like PLP-dependent enzymes"/>
    <property type="match status" value="1"/>
</dbReference>
<comment type="similarity">
    <text evidence="6">Belongs to the class-IV pyridoxal-phosphate-dependent aminotransferase family.</text>
</comment>
<comment type="pathway">
    <text evidence="3">Amino-acid biosynthesis; L-isoleucine biosynthesis; L-isoleucine from 2-oxobutanoate: step 4/4.</text>
</comment>
<dbReference type="CDD" id="cd01558">
    <property type="entry name" value="D-AAT_like"/>
    <property type="match status" value="1"/>
</dbReference>
<dbReference type="RefSeq" id="WP_111347793.1">
    <property type="nucleotide sequence ID" value="NZ_JAIWKD010000008.1"/>
</dbReference>
<dbReference type="InterPro" id="IPR036038">
    <property type="entry name" value="Aminotransferase-like"/>
</dbReference>
<dbReference type="Proteomes" id="UP000249590">
    <property type="component" value="Unassembled WGS sequence"/>
</dbReference>
<dbReference type="InterPro" id="IPR050571">
    <property type="entry name" value="Class-IV_PLP-Dep_Aminotrnsfr"/>
</dbReference>
<dbReference type="PANTHER" id="PTHR42743:SF11">
    <property type="entry name" value="AMINODEOXYCHORISMATE LYASE"/>
    <property type="match status" value="1"/>
</dbReference>
<evidence type="ECO:0000256" key="6">
    <source>
        <dbReference type="ARBA" id="ARBA00009320"/>
    </source>
</evidence>
<evidence type="ECO:0000313" key="14">
    <source>
        <dbReference type="EMBL" id="RAI00591.1"/>
    </source>
</evidence>
<name>A0A8B2NW64_9HYPH</name>
<dbReference type="AlphaFoldDB" id="A0A8B2NW64"/>
<comment type="cofactor">
    <cofactor evidence="1">
        <name>pyridoxal 5'-phosphate</name>
        <dbReference type="ChEBI" id="CHEBI:597326"/>
    </cofactor>
</comment>
<evidence type="ECO:0000256" key="8">
    <source>
        <dbReference type="ARBA" id="ARBA00014472"/>
    </source>
</evidence>
<dbReference type="OrthoDB" id="9805628at2"/>
<dbReference type="EMBL" id="QHHQ01000003">
    <property type="protein sequence ID" value="RAI00591.1"/>
    <property type="molecule type" value="Genomic_DNA"/>
</dbReference>
<dbReference type="InterPro" id="IPR001544">
    <property type="entry name" value="Aminotrans_IV"/>
</dbReference>
<comment type="catalytic activity">
    <reaction evidence="13">
        <text>L-leucine + 2-oxoglutarate = 4-methyl-2-oxopentanoate + L-glutamate</text>
        <dbReference type="Rhea" id="RHEA:18321"/>
        <dbReference type="ChEBI" id="CHEBI:16810"/>
        <dbReference type="ChEBI" id="CHEBI:17865"/>
        <dbReference type="ChEBI" id="CHEBI:29985"/>
        <dbReference type="ChEBI" id="CHEBI:57427"/>
        <dbReference type="EC" id="2.6.1.42"/>
    </reaction>
</comment>
<evidence type="ECO:0000256" key="4">
    <source>
        <dbReference type="ARBA" id="ARBA00004931"/>
    </source>
</evidence>
<dbReference type="InterPro" id="IPR043132">
    <property type="entry name" value="BCAT-like_C"/>
</dbReference>
<dbReference type="GO" id="GO:0009082">
    <property type="term" value="P:branched-chain amino acid biosynthetic process"/>
    <property type="evidence" value="ECO:0007669"/>
    <property type="project" value="UniProtKB-KW"/>
</dbReference>
<accession>A0A8B2NW64</accession>
<comment type="catalytic activity">
    <reaction evidence="11">
        <text>L-valine + 2-oxoglutarate = 3-methyl-2-oxobutanoate + L-glutamate</text>
        <dbReference type="Rhea" id="RHEA:24813"/>
        <dbReference type="ChEBI" id="CHEBI:11851"/>
        <dbReference type="ChEBI" id="CHEBI:16810"/>
        <dbReference type="ChEBI" id="CHEBI:29985"/>
        <dbReference type="ChEBI" id="CHEBI:57762"/>
        <dbReference type="EC" id="2.6.1.42"/>
    </reaction>
</comment>
<dbReference type="GO" id="GO:0005829">
    <property type="term" value="C:cytosol"/>
    <property type="evidence" value="ECO:0007669"/>
    <property type="project" value="TreeGrafter"/>
</dbReference>
<dbReference type="PANTHER" id="PTHR42743">
    <property type="entry name" value="AMINO-ACID AMINOTRANSFERASE"/>
    <property type="match status" value="1"/>
</dbReference>
<keyword evidence="14" id="KW-0032">Aminotransferase</keyword>
<dbReference type="GO" id="GO:0008652">
    <property type="term" value="P:amino acid biosynthetic process"/>
    <property type="evidence" value="ECO:0007669"/>
    <property type="project" value="UniProtKB-ARBA"/>
</dbReference>
<keyword evidence="9" id="KW-0663">Pyridoxal phosphate</keyword>
<evidence type="ECO:0000256" key="13">
    <source>
        <dbReference type="ARBA" id="ARBA00049229"/>
    </source>
</evidence>
<keyword evidence="15" id="KW-1185">Reference proteome</keyword>
<comment type="function">
    <text evidence="2">Acts on leucine, isoleucine and valine.</text>
</comment>
<evidence type="ECO:0000256" key="3">
    <source>
        <dbReference type="ARBA" id="ARBA00004824"/>
    </source>
</evidence>
<keyword evidence="10" id="KW-0100">Branched-chain amino acid biosynthesis</keyword>
<gene>
    <name evidence="14" type="ORF">DLJ53_15125</name>
</gene>
<proteinExistence type="inferred from homology"/>
<comment type="caution">
    <text evidence="14">The sequence shown here is derived from an EMBL/GenBank/DDBJ whole genome shotgun (WGS) entry which is preliminary data.</text>
</comment>
<dbReference type="GO" id="GO:0004084">
    <property type="term" value="F:branched-chain-amino-acid transaminase activity"/>
    <property type="evidence" value="ECO:0007669"/>
    <property type="project" value="UniProtKB-EC"/>
</dbReference>